<accession>A0A1R3RX07</accession>
<evidence type="ECO:0000256" key="3">
    <source>
        <dbReference type="ARBA" id="ARBA00023015"/>
    </source>
</evidence>
<keyword evidence="3" id="KW-0805">Transcription regulation</keyword>
<keyword evidence="4" id="KW-0804">Transcription</keyword>
<evidence type="ECO:0000256" key="2">
    <source>
        <dbReference type="ARBA" id="ARBA00022723"/>
    </source>
</evidence>
<dbReference type="GO" id="GO:0006351">
    <property type="term" value="P:DNA-templated transcription"/>
    <property type="evidence" value="ECO:0007669"/>
    <property type="project" value="InterPro"/>
</dbReference>
<dbReference type="PANTHER" id="PTHR47338:SF7">
    <property type="entry name" value="ZN(II)2CYS6 TRANSCRIPTION FACTOR (EUROFUNG)"/>
    <property type="match status" value="1"/>
</dbReference>
<dbReference type="GO" id="GO:0008270">
    <property type="term" value="F:zinc ion binding"/>
    <property type="evidence" value="ECO:0007669"/>
    <property type="project" value="InterPro"/>
</dbReference>
<evidence type="ECO:0000259" key="6">
    <source>
        <dbReference type="SMART" id="SM00906"/>
    </source>
</evidence>
<dbReference type="SMART" id="SM00906">
    <property type="entry name" value="Fungal_trans"/>
    <property type="match status" value="1"/>
</dbReference>
<evidence type="ECO:0000256" key="1">
    <source>
        <dbReference type="ARBA" id="ARBA00004123"/>
    </source>
</evidence>
<feature type="domain" description="Xylanolytic transcriptional activator regulatory" evidence="6">
    <location>
        <begin position="98"/>
        <end position="169"/>
    </location>
</feature>
<evidence type="ECO:0000256" key="4">
    <source>
        <dbReference type="ARBA" id="ARBA00023163"/>
    </source>
</evidence>
<dbReference type="VEuPathDB" id="FungiDB:ASPCADRAFT_513126"/>
<proteinExistence type="predicted"/>
<dbReference type="GO" id="GO:0003677">
    <property type="term" value="F:DNA binding"/>
    <property type="evidence" value="ECO:0007669"/>
    <property type="project" value="InterPro"/>
</dbReference>
<dbReference type="AlphaFoldDB" id="A0A1R3RX07"/>
<dbReference type="GO" id="GO:0005634">
    <property type="term" value="C:nucleus"/>
    <property type="evidence" value="ECO:0007669"/>
    <property type="project" value="UniProtKB-SubCell"/>
</dbReference>
<dbReference type="GO" id="GO:0000981">
    <property type="term" value="F:DNA-binding transcription factor activity, RNA polymerase II-specific"/>
    <property type="evidence" value="ECO:0007669"/>
    <property type="project" value="InterPro"/>
</dbReference>
<keyword evidence="5" id="KW-0539">Nucleus</keyword>
<sequence length="435" mass="49140">MRPMPEAREGVYLLITELDLFNFPDRQRLEHALNVFFTHIHPLPGYAFLHRASLYDQLDRGNVDMCLRLSITAISILLTDTDSSNRRYAMCIGDYTLAFTQVAMLSRMAFSLRLNYQSPGASFLASETRRRLMWAIYMLDTHWAGGLLEFTTCPADAVHVDLPCTEEGFELDIQPSQQVQLHSLSQIPGLLAADICVAYLRDQILRATKKYAADACTPSQIMHGIHERENQLQSLYHRLPLSNTYSKRNLRLRAHSPWLCRFAFLHLLWNQCHCDLYRCLTPGLVESVPDTTLEQLSPTFLVRCQNRCAFYAEKVVDIITSLLQLGVKLPVLPMEIAVWATAPRQILSIHNLISRSVVVDDCEELPLSDGPAAAGFEQINETSGSDGELPTLPSFCASSFEGVWLPDGNVIDGWEGQVGFDLIRQMQWDGMGWDS</sequence>
<dbReference type="InterPro" id="IPR050815">
    <property type="entry name" value="TF_fung"/>
</dbReference>
<organism evidence="7 8">
    <name type="scientific">Aspergillus carbonarius (strain ITEM 5010)</name>
    <dbReference type="NCBI Taxonomy" id="602072"/>
    <lineage>
        <taxon>Eukaryota</taxon>
        <taxon>Fungi</taxon>
        <taxon>Dikarya</taxon>
        <taxon>Ascomycota</taxon>
        <taxon>Pezizomycotina</taxon>
        <taxon>Eurotiomycetes</taxon>
        <taxon>Eurotiomycetidae</taxon>
        <taxon>Eurotiales</taxon>
        <taxon>Aspergillaceae</taxon>
        <taxon>Aspergillus</taxon>
        <taxon>Aspergillus subgen. Circumdati</taxon>
    </lineage>
</organism>
<dbReference type="STRING" id="602072.A0A1R3RX07"/>
<dbReference type="OMA" id="MWAIYML"/>
<protein>
    <recommendedName>
        <fullName evidence="6">Xylanolytic transcriptional activator regulatory domain-containing protein</fullName>
    </recommendedName>
</protein>
<dbReference type="Pfam" id="PF04082">
    <property type="entry name" value="Fungal_trans"/>
    <property type="match status" value="1"/>
</dbReference>
<evidence type="ECO:0000313" key="7">
    <source>
        <dbReference type="EMBL" id="OOF99013.1"/>
    </source>
</evidence>
<keyword evidence="8" id="KW-1185">Reference proteome</keyword>
<evidence type="ECO:0000256" key="5">
    <source>
        <dbReference type="ARBA" id="ARBA00023242"/>
    </source>
</evidence>
<reference evidence="8" key="1">
    <citation type="journal article" date="2017" name="Genome Biol.">
        <title>Comparative genomics reveals high biological diversity and specific adaptations in the industrially and medically important fungal genus Aspergillus.</title>
        <authorList>
            <person name="de Vries R.P."/>
            <person name="Riley R."/>
            <person name="Wiebenga A."/>
            <person name="Aguilar-Osorio G."/>
            <person name="Amillis S."/>
            <person name="Uchima C.A."/>
            <person name="Anderluh G."/>
            <person name="Asadollahi M."/>
            <person name="Askin M."/>
            <person name="Barry K."/>
            <person name="Battaglia E."/>
            <person name="Bayram O."/>
            <person name="Benocci T."/>
            <person name="Braus-Stromeyer S.A."/>
            <person name="Caldana C."/>
            <person name="Canovas D."/>
            <person name="Cerqueira G.C."/>
            <person name="Chen F."/>
            <person name="Chen W."/>
            <person name="Choi C."/>
            <person name="Clum A."/>
            <person name="Dos Santos R.A."/>
            <person name="Damasio A.R."/>
            <person name="Diallinas G."/>
            <person name="Emri T."/>
            <person name="Fekete E."/>
            <person name="Flipphi M."/>
            <person name="Freyberg S."/>
            <person name="Gallo A."/>
            <person name="Gournas C."/>
            <person name="Habgood R."/>
            <person name="Hainaut M."/>
            <person name="Harispe M.L."/>
            <person name="Henrissat B."/>
            <person name="Hilden K.S."/>
            <person name="Hope R."/>
            <person name="Hossain A."/>
            <person name="Karabika E."/>
            <person name="Karaffa L."/>
            <person name="Karanyi Z."/>
            <person name="Krasevec N."/>
            <person name="Kuo A."/>
            <person name="Kusch H."/>
            <person name="LaButti K."/>
            <person name="Lagendijk E.L."/>
            <person name="Lapidus A."/>
            <person name="Levasseur A."/>
            <person name="Lindquist E."/>
            <person name="Lipzen A."/>
            <person name="Logrieco A.F."/>
            <person name="MacCabe A."/>
            <person name="Maekelae M.R."/>
            <person name="Malavazi I."/>
            <person name="Melin P."/>
            <person name="Meyer V."/>
            <person name="Mielnichuk N."/>
            <person name="Miskei M."/>
            <person name="Molnar A.P."/>
            <person name="Mule G."/>
            <person name="Ngan C.Y."/>
            <person name="Orejas M."/>
            <person name="Orosz E."/>
            <person name="Ouedraogo J.P."/>
            <person name="Overkamp K.M."/>
            <person name="Park H.-S."/>
            <person name="Perrone G."/>
            <person name="Piumi F."/>
            <person name="Punt P.J."/>
            <person name="Ram A.F."/>
            <person name="Ramon A."/>
            <person name="Rauscher S."/>
            <person name="Record E."/>
            <person name="Riano-Pachon D.M."/>
            <person name="Robert V."/>
            <person name="Roehrig J."/>
            <person name="Ruller R."/>
            <person name="Salamov A."/>
            <person name="Salih N.S."/>
            <person name="Samson R.A."/>
            <person name="Sandor E."/>
            <person name="Sanguinetti M."/>
            <person name="Schuetze T."/>
            <person name="Sepcic K."/>
            <person name="Shelest E."/>
            <person name="Sherlock G."/>
            <person name="Sophianopoulou V."/>
            <person name="Squina F.M."/>
            <person name="Sun H."/>
            <person name="Susca A."/>
            <person name="Todd R.B."/>
            <person name="Tsang A."/>
            <person name="Unkles S.E."/>
            <person name="van de Wiele N."/>
            <person name="van Rossen-Uffink D."/>
            <person name="Oliveira J.V."/>
            <person name="Vesth T.C."/>
            <person name="Visser J."/>
            <person name="Yu J.-H."/>
            <person name="Zhou M."/>
            <person name="Andersen M.R."/>
            <person name="Archer D.B."/>
            <person name="Baker S.E."/>
            <person name="Benoit I."/>
            <person name="Brakhage A.A."/>
            <person name="Braus G.H."/>
            <person name="Fischer R."/>
            <person name="Frisvad J.C."/>
            <person name="Goldman G.H."/>
            <person name="Houbraken J."/>
            <person name="Oakley B."/>
            <person name="Pocsi I."/>
            <person name="Scazzocchio C."/>
            <person name="Seiboth B."/>
            <person name="vanKuyk P.A."/>
            <person name="Wortman J."/>
            <person name="Dyer P.S."/>
            <person name="Grigoriev I.V."/>
        </authorList>
    </citation>
    <scope>NUCLEOTIDE SEQUENCE [LARGE SCALE GENOMIC DNA]</scope>
    <source>
        <strain evidence="8">ITEM 5010</strain>
    </source>
</reference>
<comment type="subcellular location">
    <subcellularLocation>
        <location evidence="1">Nucleus</location>
    </subcellularLocation>
</comment>
<dbReference type="OrthoDB" id="2563500at2759"/>
<dbReference type="EMBL" id="KV907495">
    <property type="protein sequence ID" value="OOF99013.1"/>
    <property type="molecule type" value="Genomic_DNA"/>
</dbReference>
<dbReference type="Proteomes" id="UP000188318">
    <property type="component" value="Unassembled WGS sequence"/>
</dbReference>
<dbReference type="PANTHER" id="PTHR47338">
    <property type="entry name" value="ZN(II)2CYS6 TRANSCRIPTION FACTOR (EUROFUNG)-RELATED"/>
    <property type="match status" value="1"/>
</dbReference>
<dbReference type="CDD" id="cd12148">
    <property type="entry name" value="fungal_TF_MHR"/>
    <property type="match status" value="1"/>
</dbReference>
<name>A0A1R3RX07_ASPC5</name>
<dbReference type="InterPro" id="IPR007219">
    <property type="entry name" value="XnlR_reg_dom"/>
</dbReference>
<gene>
    <name evidence="7" type="ORF">ASPCADRAFT_513126</name>
</gene>
<evidence type="ECO:0000313" key="8">
    <source>
        <dbReference type="Proteomes" id="UP000188318"/>
    </source>
</evidence>
<keyword evidence="2" id="KW-0479">Metal-binding</keyword>